<reference evidence="2" key="1">
    <citation type="submission" date="2022-11" db="UniProtKB">
        <authorList>
            <consortium name="WormBaseParasite"/>
        </authorList>
    </citation>
    <scope>IDENTIFICATION</scope>
</reference>
<dbReference type="Proteomes" id="UP000887576">
    <property type="component" value="Unplaced"/>
</dbReference>
<protein>
    <submittedName>
        <fullName evidence="2">Uncharacterized protein</fullName>
    </submittedName>
</protein>
<proteinExistence type="predicted"/>
<name>A0AC34QAL6_9BILA</name>
<sequence>MLKTVFVVNYPVFFLLFCGSLGKKWTEDDEKRRIAQIKAEERQQFRMEMGGQVSGFGGDDLYDDFGSKKRGSDYSSEQIPNYRSQKSFCESRLRPFPCKSFRSVKIHRIAANSANPSTNGRFTAAGPRQRFPTRPLVLSMLKSDENPVRVDATGDPESARRPQVANAEALDRLRLPPTRQHQNPAESAVPSFLLSNTGFDRTRT</sequence>
<organism evidence="1 2">
    <name type="scientific">Panagrolaimus sp. JU765</name>
    <dbReference type="NCBI Taxonomy" id="591449"/>
    <lineage>
        <taxon>Eukaryota</taxon>
        <taxon>Metazoa</taxon>
        <taxon>Ecdysozoa</taxon>
        <taxon>Nematoda</taxon>
        <taxon>Chromadorea</taxon>
        <taxon>Rhabditida</taxon>
        <taxon>Tylenchina</taxon>
        <taxon>Panagrolaimomorpha</taxon>
        <taxon>Panagrolaimoidea</taxon>
        <taxon>Panagrolaimidae</taxon>
        <taxon>Panagrolaimus</taxon>
    </lineage>
</organism>
<evidence type="ECO:0000313" key="1">
    <source>
        <dbReference type="Proteomes" id="UP000887576"/>
    </source>
</evidence>
<accession>A0AC34QAL6</accession>
<dbReference type="WBParaSite" id="JU765_v2.g14469.t1">
    <property type="protein sequence ID" value="JU765_v2.g14469.t1"/>
    <property type="gene ID" value="JU765_v2.g14469"/>
</dbReference>
<evidence type="ECO:0000313" key="2">
    <source>
        <dbReference type="WBParaSite" id="JU765_v2.g14469.t1"/>
    </source>
</evidence>